<evidence type="ECO:0000313" key="4">
    <source>
        <dbReference type="Proteomes" id="UP000287033"/>
    </source>
</evidence>
<evidence type="ECO:0000256" key="1">
    <source>
        <dbReference type="SAM" id="Coils"/>
    </source>
</evidence>
<name>A0A401SQY6_CHIPU</name>
<organism evidence="3 4">
    <name type="scientific">Chiloscyllium punctatum</name>
    <name type="common">Brownbanded bambooshark</name>
    <name type="synonym">Hemiscyllium punctatum</name>
    <dbReference type="NCBI Taxonomy" id="137246"/>
    <lineage>
        <taxon>Eukaryota</taxon>
        <taxon>Metazoa</taxon>
        <taxon>Chordata</taxon>
        <taxon>Craniata</taxon>
        <taxon>Vertebrata</taxon>
        <taxon>Chondrichthyes</taxon>
        <taxon>Elasmobranchii</taxon>
        <taxon>Galeomorphii</taxon>
        <taxon>Galeoidea</taxon>
        <taxon>Orectolobiformes</taxon>
        <taxon>Hemiscylliidae</taxon>
        <taxon>Chiloscyllium</taxon>
    </lineage>
</organism>
<sequence length="586" mass="66433">MAKAANLVSEVFWIEDPSDEEQSMVFVPGLLMEGNIRPESKVKSETQEVGAKLSLQSNSVFVNPLKTKSGKLSMPNKVKEYKGTKSASLKDLCPEDKRRIANLIKELARVSEEKEETVERLKAEHESFEKKIRELEDQNELIVMEREALQHQYEKCQELLSVYQNCLSEQKEKFNQCFPESWNNKEKVCSEKNPPQLVSSDLDGSYLGTVPPCTLNASGKTKHVLVGPSFAPQPDLGLYFPNHNSVHQNQRTEIFPSQNGCGKKSGNTVQGEPFEDRQYNMNKQVDVGAVQAGTFCDSDVGQPSYCGWLRNRELADENQLTNVRNGHLKPLIECNPCSGMSHDPTMNNQEEVTAEEVLNGKKLLIDQKQQLICQKMELELEKERLQRLLAQRETLFFRKQQQLHESRLDYSRYLRSEDDLFHGNLQHQERNIKASMTEPWERLSAGNKVLEPFNPELDAFRCTASLYPTCAQNKETGTPLLKKDVATSPLLLLTKNESVSTATSPFWVQSARNEASLVHLVDALSPISLQKHNLHIKEGNRKPRKSSAIQSRKHQNLAKTGTAPTDSGDSDEELEESRMLEDVFFI</sequence>
<gene>
    <name evidence="3" type="ORF">chiPu_0011262</name>
</gene>
<keyword evidence="4" id="KW-1185">Reference proteome</keyword>
<dbReference type="PANTHER" id="PTHR28375">
    <property type="entry name" value="PROTEIN HINDERIN"/>
    <property type="match status" value="1"/>
</dbReference>
<feature type="coiled-coil region" evidence="1">
    <location>
        <begin position="100"/>
        <end position="152"/>
    </location>
</feature>
<evidence type="ECO:0000313" key="3">
    <source>
        <dbReference type="EMBL" id="GCC32798.1"/>
    </source>
</evidence>
<dbReference type="EMBL" id="BEZZ01000462">
    <property type="protein sequence ID" value="GCC32798.1"/>
    <property type="molecule type" value="Genomic_DNA"/>
</dbReference>
<dbReference type="Proteomes" id="UP000287033">
    <property type="component" value="Unassembled WGS sequence"/>
</dbReference>
<dbReference type="InterPro" id="IPR032736">
    <property type="entry name" value="Hinderin"/>
</dbReference>
<protein>
    <recommendedName>
        <fullName evidence="5">Protein hinderin</fullName>
    </recommendedName>
</protein>
<keyword evidence="1" id="KW-0175">Coiled coil</keyword>
<feature type="region of interest" description="Disordered" evidence="2">
    <location>
        <begin position="537"/>
        <end position="581"/>
    </location>
</feature>
<dbReference type="Pfam" id="PF15369">
    <property type="entry name" value="KIAA1328"/>
    <property type="match status" value="1"/>
</dbReference>
<comment type="caution">
    <text evidence="3">The sequence shown here is derived from an EMBL/GenBank/DDBJ whole genome shotgun (WGS) entry which is preliminary data.</text>
</comment>
<accession>A0A401SQY6</accession>
<dbReference type="OMA" id="TTCHYES"/>
<evidence type="ECO:0008006" key="5">
    <source>
        <dbReference type="Google" id="ProtNLM"/>
    </source>
</evidence>
<feature type="coiled-coil region" evidence="1">
    <location>
        <begin position="361"/>
        <end position="395"/>
    </location>
</feature>
<dbReference type="PANTHER" id="PTHR28375:SF1">
    <property type="entry name" value="PROTEIN HINDERIN"/>
    <property type="match status" value="1"/>
</dbReference>
<reference evidence="3 4" key="1">
    <citation type="journal article" date="2018" name="Nat. Ecol. Evol.">
        <title>Shark genomes provide insights into elasmobranch evolution and the origin of vertebrates.</title>
        <authorList>
            <person name="Hara Y"/>
            <person name="Yamaguchi K"/>
            <person name="Onimaru K"/>
            <person name="Kadota M"/>
            <person name="Koyanagi M"/>
            <person name="Keeley SD"/>
            <person name="Tatsumi K"/>
            <person name="Tanaka K"/>
            <person name="Motone F"/>
            <person name="Kageyama Y"/>
            <person name="Nozu R"/>
            <person name="Adachi N"/>
            <person name="Nishimura O"/>
            <person name="Nakagawa R"/>
            <person name="Tanegashima C"/>
            <person name="Kiyatake I"/>
            <person name="Matsumoto R"/>
            <person name="Murakumo K"/>
            <person name="Nishida K"/>
            <person name="Terakita A"/>
            <person name="Kuratani S"/>
            <person name="Sato K"/>
            <person name="Hyodo S Kuraku.S."/>
        </authorList>
    </citation>
    <scope>NUCLEOTIDE SEQUENCE [LARGE SCALE GENOMIC DNA]</scope>
</reference>
<dbReference type="OrthoDB" id="5972940at2759"/>
<dbReference type="STRING" id="137246.A0A401SQY6"/>
<dbReference type="AlphaFoldDB" id="A0A401SQY6"/>
<evidence type="ECO:0000256" key="2">
    <source>
        <dbReference type="SAM" id="MobiDB-lite"/>
    </source>
</evidence>
<proteinExistence type="predicted"/>